<accession>A0A4R3LJR5</accession>
<evidence type="ECO:0000313" key="1">
    <source>
        <dbReference type="EMBL" id="TCS98764.1"/>
    </source>
</evidence>
<proteinExistence type="predicted"/>
<sequence>MPTLTASPTLGDLLKHEYDKDYCREAVLLAPGDALPAGTVLGRIASSGQYKPATATGSDGAQIACAVLLVEVAASAQPRPALILARGPAIVSAAALSFDASVDAEAERAEKLAQLSAHGIVARPTV</sequence>
<evidence type="ECO:0000313" key="3">
    <source>
        <dbReference type="Proteomes" id="UP000295536"/>
    </source>
</evidence>
<dbReference type="RefSeq" id="WP_132962083.1">
    <property type="nucleotide sequence ID" value="NZ_SMAH01000004.1"/>
</dbReference>
<protein>
    <submittedName>
        <fullName evidence="1">Bacteriophage lambda head decoration protein D</fullName>
    </submittedName>
</protein>
<dbReference type="Proteomes" id="UP000315577">
    <property type="component" value="Unassembled WGS sequence"/>
</dbReference>
<dbReference type="Proteomes" id="UP000295536">
    <property type="component" value="Unassembled WGS sequence"/>
</dbReference>
<evidence type="ECO:0000313" key="2">
    <source>
        <dbReference type="EMBL" id="TSE20310.1"/>
    </source>
</evidence>
<dbReference type="Gene3D" id="2.40.300.10">
    <property type="entry name" value="Head decoration protein D"/>
    <property type="match status" value="1"/>
</dbReference>
<keyword evidence="4" id="KW-1185">Reference proteome</keyword>
<reference evidence="1 3" key="1">
    <citation type="submission" date="2019-03" db="EMBL/GenBank/DDBJ databases">
        <title>Genomic Encyclopedia of Type Strains, Phase IV (KMG-IV): sequencing the most valuable type-strain genomes for metagenomic binning, comparative biology and taxonomic classification.</title>
        <authorList>
            <person name="Goeker M."/>
        </authorList>
    </citation>
    <scope>NUCLEOTIDE SEQUENCE [LARGE SCALE GENOMIC DNA]</scope>
    <source>
        <strain evidence="1 3">DSM 12034</strain>
    </source>
</reference>
<dbReference type="EMBL" id="SMAH01000004">
    <property type="protein sequence ID" value="TCS98764.1"/>
    <property type="molecule type" value="Genomic_DNA"/>
</dbReference>
<dbReference type="Pfam" id="PF02924">
    <property type="entry name" value="HDPD"/>
    <property type="match status" value="1"/>
</dbReference>
<name>A0A4R3LJR5_9BURK</name>
<gene>
    <name evidence="1" type="ORF">EDC36_104188</name>
    <name evidence="2" type="ORF">Tigna_01941</name>
</gene>
<dbReference type="EMBL" id="VJNC01000013">
    <property type="protein sequence ID" value="TSE20310.1"/>
    <property type="molecule type" value="Genomic_DNA"/>
</dbReference>
<comment type="caution">
    <text evidence="1">The sequence shown here is derived from an EMBL/GenBank/DDBJ whole genome shotgun (WGS) entry which is preliminary data.</text>
</comment>
<dbReference type="AlphaFoldDB" id="A0A4R3LJR5"/>
<dbReference type="InterPro" id="IPR004195">
    <property type="entry name" value="Head_decoration_D"/>
</dbReference>
<dbReference type="OrthoDB" id="9099687at2"/>
<evidence type="ECO:0000313" key="4">
    <source>
        <dbReference type="Proteomes" id="UP000315577"/>
    </source>
</evidence>
<reference evidence="2 4" key="2">
    <citation type="submission" date="2019-07" db="EMBL/GenBank/DDBJ databases">
        <title>Tepidimonas ignava SPS-1037 draft genome.</title>
        <authorList>
            <person name="Da Costa M.S."/>
            <person name="Froufe H.J.C."/>
            <person name="Egas C."/>
            <person name="Albuquerque L."/>
        </authorList>
    </citation>
    <scope>NUCLEOTIDE SEQUENCE [LARGE SCALE GENOMIC DNA]</scope>
    <source>
        <strain evidence="2 4">SPS-1037</strain>
    </source>
</reference>
<organism evidence="1 3">
    <name type="scientific">Tepidimonas ignava</name>
    <dbReference type="NCBI Taxonomy" id="114249"/>
    <lineage>
        <taxon>Bacteria</taxon>
        <taxon>Pseudomonadati</taxon>
        <taxon>Pseudomonadota</taxon>
        <taxon>Betaproteobacteria</taxon>
        <taxon>Burkholderiales</taxon>
        <taxon>Tepidimonas</taxon>
    </lineage>
</organism>